<protein>
    <submittedName>
        <fullName evidence="2">MarR family transcriptional regulator</fullName>
    </submittedName>
</protein>
<gene>
    <name evidence="2" type="ORF">FXF69_37900</name>
</gene>
<feature type="domain" description="HTH marR-type" evidence="1">
    <location>
        <begin position="75"/>
        <end position="117"/>
    </location>
</feature>
<accession>A0A5D0N915</accession>
<organism evidence="2 3">
    <name type="scientific">Actinomadura chibensis</name>
    <dbReference type="NCBI Taxonomy" id="392828"/>
    <lineage>
        <taxon>Bacteria</taxon>
        <taxon>Bacillati</taxon>
        <taxon>Actinomycetota</taxon>
        <taxon>Actinomycetes</taxon>
        <taxon>Streptosporangiales</taxon>
        <taxon>Thermomonosporaceae</taxon>
        <taxon>Actinomadura</taxon>
    </lineage>
</organism>
<reference evidence="2 3" key="1">
    <citation type="submission" date="2019-08" db="EMBL/GenBank/DDBJ databases">
        <title>Actinomadura sp. nov. CYP1-5 isolated from mountain soil.</title>
        <authorList>
            <person name="Songsumanus A."/>
            <person name="Kuncharoen N."/>
            <person name="Kudo T."/>
            <person name="Yuki M."/>
            <person name="Igarashi Y."/>
            <person name="Tanasupawat S."/>
        </authorList>
    </citation>
    <scope>NUCLEOTIDE SEQUENCE [LARGE SCALE GENOMIC DNA]</scope>
    <source>
        <strain evidence="2 3">JCM 14158</strain>
    </source>
</reference>
<name>A0A5D0N915_9ACTN</name>
<dbReference type="GO" id="GO:0003700">
    <property type="term" value="F:DNA-binding transcription factor activity"/>
    <property type="evidence" value="ECO:0007669"/>
    <property type="project" value="InterPro"/>
</dbReference>
<sequence>MADARDALTALREAIGTALTALDGGDGAGAVTAVEGVYGGSGRARRLVRAAANGRPRNASGAPRSAPGEMRAKVAAHLTGHPGAAFTPHEIAKVIGHSAGAVSNALDRLAEDGAAELVCERPRRFTATSTARPAH</sequence>
<dbReference type="STRING" id="1220554.GCA_001552135_06849"/>
<evidence type="ECO:0000313" key="3">
    <source>
        <dbReference type="Proteomes" id="UP000323380"/>
    </source>
</evidence>
<dbReference type="InterPro" id="IPR000835">
    <property type="entry name" value="HTH_MarR-typ"/>
</dbReference>
<dbReference type="Proteomes" id="UP000323380">
    <property type="component" value="Unassembled WGS sequence"/>
</dbReference>
<dbReference type="EMBL" id="VSFG01000012">
    <property type="protein sequence ID" value="TYB40797.1"/>
    <property type="molecule type" value="Genomic_DNA"/>
</dbReference>
<evidence type="ECO:0000259" key="1">
    <source>
        <dbReference type="Pfam" id="PF12802"/>
    </source>
</evidence>
<comment type="caution">
    <text evidence="2">The sequence shown here is derived from an EMBL/GenBank/DDBJ whole genome shotgun (WGS) entry which is preliminary data.</text>
</comment>
<keyword evidence="3" id="KW-1185">Reference proteome</keyword>
<evidence type="ECO:0000313" key="2">
    <source>
        <dbReference type="EMBL" id="TYB40797.1"/>
    </source>
</evidence>
<proteinExistence type="predicted"/>
<dbReference type="Pfam" id="PF12802">
    <property type="entry name" value="MarR_2"/>
    <property type="match status" value="1"/>
</dbReference>
<dbReference type="AlphaFoldDB" id="A0A5D0N915"/>